<dbReference type="AlphaFoldDB" id="A0A2G4F0M4"/>
<evidence type="ECO:0000313" key="2">
    <source>
        <dbReference type="Proteomes" id="UP000226442"/>
    </source>
</evidence>
<keyword evidence="2" id="KW-1185">Reference proteome</keyword>
<sequence length="342" mass="37655">MSKFDKIFNSENTSEASLSSEESLAAVALVAALANSPDTDADILESILWESEIFAEYSEDDLSTMLEKLAGIATEDGLGALFNTAWGSMPDELVLDTFAMTVAMFVVDGEVSDKHQLFLKEFQQALGLEDEEAEEIIEEVITAYSEEDGEFSEEDGEFSEEDGELYESPKGYFTVPIPVYEQKGGKIDEEEGSLAFSDDFGVLLKIDYFPIAGEVAELVESVGEAAYLSSFLNNYIDGAILAKFPNSKLLHTESLEDEEAYFAVVDMPGGATISVQEKLDPVTRLNAYRGFLAFIAEDVCYTVSSQRVYQEADELGSLESEVETMMDKILEFIETIEFGAPE</sequence>
<name>A0A2G4F0M4_9CYAN</name>
<organism evidence="1 2">
    <name type="scientific">Tychonema bourrellyi FEM_GT703</name>
    <dbReference type="NCBI Taxonomy" id="2040638"/>
    <lineage>
        <taxon>Bacteria</taxon>
        <taxon>Bacillati</taxon>
        <taxon>Cyanobacteriota</taxon>
        <taxon>Cyanophyceae</taxon>
        <taxon>Oscillatoriophycideae</taxon>
        <taxon>Oscillatoriales</taxon>
        <taxon>Microcoleaceae</taxon>
        <taxon>Tychonema</taxon>
    </lineage>
</organism>
<evidence type="ECO:0000313" key="1">
    <source>
        <dbReference type="EMBL" id="PHX55007.1"/>
    </source>
</evidence>
<dbReference type="RefSeq" id="WP_096828936.1">
    <property type="nucleotide sequence ID" value="NZ_NXIB02000069.1"/>
</dbReference>
<proteinExistence type="predicted"/>
<dbReference type="InterPro" id="IPR029024">
    <property type="entry name" value="TerB-like"/>
</dbReference>
<comment type="caution">
    <text evidence="1">The sequence shown here is derived from an EMBL/GenBank/DDBJ whole genome shotgun (WGS) entry which is preliminary data.</text>
</comment>
<accession>A0A2G4F0M4</accession>
<gene>
    <name evidence="1" type="ORF">CP500_013070</name>
</gene>
<dbReference type="EMBL" id="NXIB02000069">
    <property type="protein sequence ID" value="PHX55007.1"/>
    <property type="molecule type" value="Genomic_DNA"/>
</dbReference>
<protein>
    <submittedName>
        <fullName evidence="1">Uncharacterized protein</fullName>
    </submittedName>
</protein>
<dbReference type="Proteomes" id="UP000226442">
    <property type="component" value="Unassembled WGS sequence"/>
</dbReference>
<dbReference type="SUPFAM" id="SSF158682">
    <property type="entry name" value="TerB-like"/>
    <property type="match status" value="1"/>
</dbReference>
<dbReference type="OrthoDB" id="458764at2"/>
<reference evidence="1" key="1">
    <citation type="submission" date="2017-10" db="EMBL/GenBank/DDBJ databases">
        <title>Draft genome sequence of the planktic cyanobacteria Tychonema bourrellyi isolated from alpine lentic freshwater.</title>
        <authorList>
            <person name="Tett A."/>
            <person name="Armanini F."/>
            <person name="Asnicar F."/>
            <person name="Boscaini A."/>
            <person name="Pasolli E."/>
            <person name="Zolfo M."/>
            <person name="Donati C."/>
            <person name="Salmaso N."/>
            <person name="Segata N."/>
        </authorList>
    </citation>
    <scope>NUCLEOTIDE SEQUENCE</scope>
    <source>
        <strain evidence="1">FEM_GT703</strain>
    </source>
</reference>